<sequence length="249" mass="28538">MVDRNMASTLDESVDMEPDDRPQEVEEQELEDKLSHIDSHGLQQQQDAKTLMQLMGCTSILDLGQECSILRKKNNYLLEKNAELQQTVILMQAEGESLRKRIQQLEGLPEDIRENGSFDAVEQAFKMAIIDGSKATRLRLQSEMEMMAIRKNEKTHDFLAYFDSKFEQAYPSVTYGDNRQWVDDVKTRLLSNALRSYPSLQMQIISAVEQAAPGKMYAIAKEKALSYERVQGALNRAQKSDLQRHSQIF</sequence>
<dbReference type="WBParaSite" id="ALUE_0000743201-mRNA-1">
    <property type="protein sequence ID" value="ALUE_0000743201-mRNA-1"/>
    <property type="gene ID" value="ALUE_0000743201"/>
</dbReference>
<evidence type="ECO:0000313" key="3">
    <source>
        <dbReference type="WBParaSite" id="ALUE_0000743201-mRNA-1"/>
    </source>
</evidence>
<reference evidence="3" key="1">
    <citation type="submission" date="2017-02" db="UniProtKB">
        <authorList>
            <consortium name="WormBaseParasite"/>
        </authorList>
    </citation>
    <scope>IDENTIFICATION</scope>
</reference>
<keyword evidence="2" id="KW-1185">Reference proteome</keyword>
<organism evidence="2 3">
    <name type="scientific">Ascaris lumbricoides</name>
    <name type="common">Giant roundworm</name>
    <dbReference type="NCBI Taxonomy" id="6252"/>
    <lineage>
        <taxon>Eukaryota</taxon>
        <taxon>Metazoa</taxon>
        <taxon>Ecdysozoa</taxon>
        <taxon>Nematoda</taxon>
        <taxon>Chromadorea</taxon>
        <taxon>Rhabditida</taxon>
        <taxon>Spirurina</taxon>
        <taxon>Ascaridomorpha</taxon>
        <taxon>Ascaridoidea</taxon>
        <taxon>Ascarididae</taxon>
        <taxon>Ascaris</taxon>
    </lineage>
</organism>
<feature type="region of interest" description="Disordered" evidence="1">
    <location>
        <begin position="1"/>
        <end position="27"/>
    </location>
</feature>
<accession>A0A0M3HWD2</accession>
<evidence type="ECO:0000313" key="2">
    <source>
        <dbReference type="Proteomes" id="UP000036681"/>
    </source>
</evidence>
<proteinExistence type="predicted"/>
<feature type="compositionally biased region" description="Polar residues" evidence="1">
    <location>
        <begin position="1"/>
        <end position="11"/>
    </location>
</feature>
<dbReference type="Proteomes" id="UP000036681">
    <property type="component" value="Unplaced"/>
</dbReference>
<dbReference type="AlphaFoldDB" id="A0A0M3HWD2"/>
<evidence type="ECO:0000256" key="1">
    <source>
        <dbReference type="SAM" id="MobiDB-lite"/>
    </source>
</evidence>
<name>A0A0M3HWD2_ASCLU</name>
<protein>
    <submittedName>
        <fullName evidence="3">Retrotrans_gag domain-containing protein</fullName>
    </submittedName>
</protein>